<evidence type="ECO:0000256" key="1">
    <source>
        <dbReference type="ARBA" id="ARBA00005525"/>
    </source>
</evidence>
<dbReference type="PANTHER" id="PTHR11645:SF0">
    <property type="entry name" value="PYRROLINE-5-CARBOXYLATE REDUCTASE 3"/>
    <property type="match status" value="1"/>
</dbReference>
<organism evidence="4 5">
    <name type="scientific">Rhizosphaericola mali</name>
    <dbReference type="NCBI Taxonomy" id="2545455"/>
    <lineage>
        <taxon>Bacteria</taxon>
        <taxon>Pseudomonadati</taxon>
        <taxon>Bacteroidota</taxon>
        <taxon>Chitinophagia</taxon>
        <taxon>Chitinophagales</taxon>
        <taxon>Chitinophagaceae</taxon>
        <taxon>Rhizosphaericola</taxon>
    </lineage>
</organism>
<dbReference type="InterPro" id="IPR036291">
    <property type="entry name" value="NAD(P)-bd_dom_sf"/>
</dbReference>
<keyword evidence="5" id="KW-1185">Reference proteome</keyword>
<protein>
    <recommendedName>
        <fullName evidence="3">Pyrroline-5-carboxylate reductase catalytic N-terminal domain-containing protein</fullName>
    </recommendedName>
</protein>
<sequence>MNKIGIIGAGNIGLTLAKLLLKYQIVDKEHLKISFKGNSETYARLKKNRLDTLIVPNETLISDADIIFLTIKPKDYNAFREDSAISKISEEKIFISTVAGHPISQLRKELHVENIYNVMPSGPETLLDQKGICALYPVNASVQTLMQALKIKVFSVDSEKAFYLFTTALCLPAAFLYMNEYPNFEEETVFIDVYKKWIPHFAEVYQWAKKATPLDLNDLDKHAIIKNMSTVGGVTENLVNHLKNGDTFSLGFSKALEYCEFLAKK</sequence>
<accession>A0A5P2G326</accession>
<comment type="similarity">
    <text evidence="1">Belongs to the pyrroline-5-carboxylate reductase family.</text>
</comment>
<evidence type="ECO:0000313" key="4">
    <source>
        <dbReference type="EMBL" id="QES88210.1"/>
    </source>
</evidence>
<evidence type="ECO:0000313" key="5">
    <source>
        <dbReference type="Proteomes" id="UP000292424"/>
    </source>
</evidence>
<evidence type="ECO:0000256" key="2">
    <source>
        <dbReference type="ARBA" id="ARBA00023002"/>
    </source>
</evidence>
<dbReference type="InterPro" id="IPR028939">
    <property type="entry name" value="P5C_Rdtase_cat_N"/>
</dbReference>
<dbReference type="EMBL" id="CP044016">
    <property type="protein sequence ID" value="QES88210.1"/>
    <property type="molecule type" value="Genomic_DNA"/>
</dbReference>
<dbReference type="SUPFAM" id="SSF51735">
    <property type="entry name" value="NAD(P)-binding Rossmann-fold domains"/>
    <property type="match status" value="1"/>
</dbReference>
<dbReference type="PANTHER" id="PTHR11645">
    <property type="entry name" value="PYRROLINE-5-CARBOXYLATE REDUCTASE"/>
    <property type="match status" value="1"/>
</dbReference>
<dbReference type="KEGG" id="arac:E0W69_005850"/>
<reference evidence="4 5" key="1">
    <citation type="submission" date="2019-09" db="EMBL/GenBank/DDBJ databases">
        <title>Complete genome sequence of Arachidicoccus sp. B3-10 isolated from apple orchard soil.</title>
        <authorList>
            <person name="Kim H.S."/>
            <person name="Han K.-I."/>
            <person name="Suh M.K."/>
            <person name="Lee K.C."/>
            <person name="Eom M.K."/>
            <person name="Kim J.-S."/>
            <person name="Kang S.W."/>
            <person name="Sin Y."/>
            <person name="Lee J.-S."/>
        </authorList>
    </citation>
    <scope>NUCLEOTIDE SEQUENCE [LARGE SCALE GENOMIC DNA]</scope>
    <source>
        <strain evidence="4 5">B3-10</strain>
    </source>
</reference>
<dbReference type="Pfam" id="PF03807">
    <property type="entry name" value="F420_oxidored"/>
    <property type="match status" value="1"/>
</dbReference>
<dbReference type="AlphaFoldDB" id="A0A5P2G326"/>
<dbReference type="GO" id="GO:0004735">
    <property type="term" value="F:pyrroline-5-carboxylate reductase activity"/>
    <property type="evidence" value="ECO:0007669"/>
    <property type="project" value="TreeGrafter"/>
</dbReference>
<proteinExistence type="inferred from homology"/>
<dbReference type="GO" id="GO:0055129">
    <property type="term" value="P:L-proline biosynthetic process"/>
    <property type="evidence" value="ECO:0007669"/>
    <property type="project" value="TreeGrafter"/>
</dbReference>
<evidence type="ECO:0000259" key="3">
    <source>
        <dbReference type="Pfam" id="PF03807"/>
    </source>
</evidence>
<gene>
    <name evidence="4" type="ORF">E0W69_005850</name>
</gene>
<dbReference type="RefSeq" id="WP_131329097.1">
    <property type="nucleotide sequence ID" value="NZ_CP044016.1"/>
</dbReference>
<dbReference type="Gene3D" id="3.40.50.720">
    <property type="entry name" value="NAD(P)-binding Rossmann-like Domain"/>
    <property type="match status" value="1"/>
</dbReference>
<keyword evidence="2" id="KW-0560">Oxidoreductase</keyword>
<name>A0A5P2G326_9BACT</name>
<feature type="domain" description="Pyrroline-5-carboxylate reductase catalytic N-terminal" evidence="3">
    <location>
        <begin position="3"/>
        <end position="100"/>
    </location>
</feature>
<dbReference type="Proteomes" id="UP000292424">
    <property type="component" value="Chromosome"/>
</dbReference>
<dbReference type="OrthoDB" id="9805754at2"/>